<dbReference type="Proteomes" id="UP000549394">
    <property type="component" value="Unassembled WGS sequence"/>
</dbReference>
<organism evidence="10 11">
    <name type="scientific">Dimorphilus gyrociliatus</name>
    <dbReference type="NCBI Taxonomy" id="2664684"/>
    <lineage>
        <taxon>Eukaryota</taxon>
        <taxon>Metazoa</taxon>
        <taxon>Spiralia</taxon>
        <taxon>Lophotrochozoa</taxon>
        <taxon>Annelida</taxon>
        <taxon>Polychaeta</taxon>
        <taxon>Polychaeta incertae sedis</taxon>
        <taxon>Dinophilidae</taxon>
        <taxon>Dimorphilus</taxon>
    </lineage>
</organism>
<protein>
    <recommendedName>
        <fullName evidence="3">Vacuolar protein sorting-associated protein 54</fullName>
    </recommendedName>
</protein>
<name>A0A7I8VSP9_9ANNE</name>
<dbReference type="PANTHER" id="PTHR12965:SF0">
    <property type="entry name" value="VACUOLAR PROTEIN SORTING-ASSOCIATED PROTEIN 54"/>
    <property type="match status" value="1"/>
</dbReference>
<keyword evidence="11" id="KW-1185">Reference proteome</keyword>
<evidence type="ECO:0000256" key="3">
    <source>
        <dbReference type="ARBA" id="ARBA00017665"/>
    </source>
</evidence>
<dbReference type="InterPro" id="IPR012501">
    <property type="entry name" value="Vps54_C"/>
</dbReference>
<keyword evidence="7" id="KW-0175">Coiled coil</keyword>
<dbReference type="Gene3D" id="1.20.1280.130">
    <property type="match status" value="1"/>
</dbReference>
<feature type="domain" description="Vacuolar protein sorting-associated protein 54 N-terminal" evidence="9">
    <location>
        <begin position="257"/>
        <end position="414"/>
    </location>
</feature>
<keyword evidence="6" id="KW-0333">Golgi apparatus</keyword>
<keyword evidence="4" id="KW-0813">Transport</keyword>
<evidence type="ECO:0000313" key="10">
    <source>
        <dbReference type="EMBL" id="CAD5119291.1"/>
    </source>
</evidence>
<dbReference type="GO" id="GO:0005829">
    <property type="term" value="C:cytosol"/>
    <property type="evidence" value="ECO:0007669"/>
    <property type="project" value="GOC"/>
</dbReference>
<evidence type="ECO:0000256" key="4">
    <source>
        <dbReference type="ARBA" id="ARBA00022448"/>
    </source>
</evidence>
<dbReference type="EMBL" id="CAJFCJ010000009">
    <property type="protein sequence ID" value="CAD5119291.1"/>
    <property type="molecule type" value="Genomic_DNA"/>
</dbReference>
<proteinExistence type="inferred from homology"/>
<sequence length="939" mass="106795">MSHKPNIETANNTSWTSCGVCENKSTFFKAPQEFIRHLRNYHSKKEGGSYVCQYSKNGVCGTLPIEGVNDDDYQIHIIKHHLGAMLDPKDISITDVLSKSHTSPTTQSTPSVVEDQRKWTVYNSKVNLPAALNDPRVGRRERDIFSKTWGPGFESTDVAPSPHLPVITAVHFQKYLKKTDNKYKKHLKLKEANMRNDELSDEESPLALLKPNVRPRVDLEGIPPIFLKSNFDLENSETFNSVFPWSQVTSGARLLQEKLTHYLDCVEVQIAKQISAKADAFFHAMSSHDQLQEDMKTTLNKIKSLRTKISDLNSLFAEKPLAIMKYNRIRTNRAVVLDKLKLMATVHQTQPTIQVLLASSDYIGALDLIYTTQEVLSQELRGIYSFRHLGSQLSELAKVIEKMMKQEFVKIASNDLNKPLNESEDIEQEHLIAVLSGMVRVDNYDWITTYADEAEVAIKALLKDIIVKAVSHIDDSDNELGSLADQMRLLDYERWMDLLDVVLEKMLSMLKRIKIISDIMKDVCKTACTNTPRKINVSCELDASINQTETEDVDDKINTMFYTIAECAHDRVGKLVTARAKNGFLEKLQPSELVELWEKVQVWMRSSAKLVESERKTGIALSASMKAQATSYINKVHDEKRTKLSLILDNEHWKQAEVPLQFQLLIDHVISSGTLTREGLPQTKNSVEETKPVLKVANEEYGVVGTVLLLFKIVIEYCELAKVVKAVSSDISIRLLELLNMYNSRTCQLVLGAGAVQLVGLKTISTRHLALNSRCLQFIVFLLPLIRRHFEQLIPEKNNNQLRHFDKVTRDYKNHIEEIDNKLVYIIESMFDAQFSKYEVKAPMPSTHVRQAVSQISKFYQAINSLLPEKHIAQLLLRVHQAFKRHMKNALARLRVSNDGGPQQGLVTTDLAYYSGEIRNLRPLSRVDHNMDSVWPSNS</sequence>
<dbReference type="Gene3D" id="6.10.250.860">
    <property type="match status" value="1"/>
</dbReference>
<dbReference type="OrthoDB" id="10259024at2759"/>
<keyword evidence="5" id="KW-0653">Protein transport</keyword>
<evidence type="ECO:0000256" key="6">
    <source>
        <dbReference type="ARBA" id="ARBA00023034"/>
    </source>
</evidence>
<evidence type="ECO:0000259" key="9">
    <source>
        <dbReference type="Pfam" id="PF10475"/>
    </source>
</evidence>
<dbReference type="GO" id="GO:0006896">
    <property type="term" value="P:Golgi to vacuole transport"/>
    <property type="evidence" value="ECO:0007669"/>
    <property type="project" value="TreeGrafter"/>
</dbReference>
<accession>A0A7I8VSP9</accession>
<dbReference type="GO" id="GO:0042147">
    <property type="term" value="P:retrograde transport, endosome to Golgi"/>
    <property type="evidence" value="ECO:0007669"/>
    <property type="project" value="InterPro"/>
</dbReference>
<evidence type="ECO:0000256" key="2">
    <source>
        <dbReference type="ARBA" id="ARBA00009150"/>
    </source>
</evidence>
<dbReference type="GO" id="GO:0000938">
    <property type="term" value="C:GARP complex"/>
    <property type="evidence" value="ECO:0007669"/>
    <property type="project" value="InterPro"/>
</dbReference>
<dbReference type="PANTHER" id="PTHR12965">
    <property type="entry name" value="VACUOLAR PROTEIN SORTING 54"/>
    <property type="match status" value="1"/>
</dbReference>
<evidence type="ECO:0000259" key="8">
    <source>
        <dbReference type="Pfam" id="PF07928"/>
    </source>
</evidence>
<dbReference type="InterPro" id="IPR019515">
    <property type="entry name" value="VPS54_N"/>
</dbReference>
<dbReference type="Pfam" id="PF10475">
    <property type="entry name" value="Vps54_N"/>
    <property type="match status" value="1"/>
</dbReference>
<comment type="similarity">
    <text evidence="2">Belongs to the VPS54 family.</text>
</comment>
<feature type="domain" description="Vacuolar protein sorting-associated protein 54 C-terminal" evidence="8">
    <location>
        <begin position="698"/>
        <end position="828"/>
    </location>
</feature>
<comment type="subcellular location">
    <subcellularLocation>
        <location evidence="1">Golgi apparatus</location>
        <location evidence="1">trans-Golgi network</location>
    </subcellularLocation>
</comment>
<dbReference type="GO" id="GO:0019905">
    <property type="term" value="F:syntaxin binding"/>
    <property type="evidence" value="ECO:0007669"/>
    <property type="project" value="TreeGrafter"/>
</dbReference>
<dbReference type="Pfam" id="PF07928">
    <property type="entry name" value="Vps54"/>
    <property type="match status" value="1"/>
</dbReference>
<comment type="caution">
    <text evidence="10">The sequence shown here is derived from an EMBL/GenBank/DDBJ whole genome shotgun (WGS) entry which is preliminary data.</text>
</comment>
<reference evidence="10 11" key="1">
    <citation type="submission" date="2020-08" db="EMBL/GenBank/DDBJ databases">
        <authorList>
            <person name="Hejnol A."/>
        </authorList>
    </citation>
    <scope>NUCLEOTIDE SEQUENCE [LARGE SCALE GENOMIC DNA]</scope>
</reference>
<evidence type="ECO:0000313" key="11">
    <source>
        <dbReference type="Proteomes" id="UP000549394"/>
    </source>
</evidence>
<dbReference type="InterPro" id="IPR039745">
    <property type="entry name" value="Vps54"/>
</dbReference>
<evidence type="ECO:0000256" key="7">
    <source>
        <dbReference type="ARBA" id="ARBA00023054"/>
    </source>
</evidence>
<gene>
    <name evidence="10" type="ORF">DGYR_LOCUS7557</name>
</gene>
<dbReference type="GO" id="GO:0015031">
    <property type="term" value="P:protein transport"/>
    <property type="evidence" value="ECO:0007669"/>
    <property type="project" value="UniProtKB-KW"/>
</dbReference>
<evidence type="ECO:0000256" key="1">
    <source>
        <dbReference type="ARBA" id="ARBA00004601"/>
    </source>
</evidence>
<dbReference type="AlphaFoldDB" id="A0A7I8VSP9"/>
<evidence type="ECO:0000256" key="5">
    <source>
        <dbReference type="ARBA" id="ARBA00022927"/>
    </source>
</evidence>